<dbReference type="EMBL" id="CAEZXR010000077">
    <property type="protein sequence ID" value="CAB4698894.1"/>
    <property type="molecule type" value="Genomic_DNA"/>
</dbReference>
<reference evidence="1" key="1">
    <citation type="submission" date="2020-05" db="EMBL/GenBank/DDBJ databases">
        <authorList>
            <person name="Chiriac C."/>
            <person name="Salcher M."/>
            <person name="Ghai R."/>
            <person name="Kavagutti S V."/>
        </authorList>
    </citation>
    <scope>NUCLEOTIDE SEQUENCE</scope>
</reference>
<name>A0A6J6PSM3_9ZZZZ</name>
<proteinExistence type="predicted"/>
<protein>
    <submittedName>
        <fullName evidence="1">Unannotated protein</fullName>
    </submittedName>
</protein>
<dbReference type="Pfam" id="PF11662">
    <property type="entry name" value="DUF3263"/>
    <property type="match status" value="1"/>
</dbReference>
<organism evidence="1">
    <name type="scientific">freshwater metagenome</name>
    <dbReference type="NCBI Taxonomy" id="449393"/>
    <lineage>
        <taxon>unclassified sequences</taxon>
        <taxon>metagenomes</taxon>
        <taxon>ecological metagenomes</taxon>
    </lineage>
</organism>
<gene>
    <name evidence="1" type="ORF">UFOPK2579_00832</name>
</gene>
<evidence type="ECO:0000313" key="1">
    <source>
        <dbReference type="EMBL" id="CAB4698894.1"/>
    </source>
</evidence>
<sequence>MAALTVLGMEQHPTGLTIREHMTLQFAGLHWKWPGARETAIRDVFGESATRYSQRLVVLIDRPEALAAYPTTVRRLQRLRDSRAAQRTGRAAP</sequence>
<accession>A0A6J6PSM3</accession>
<dbReference type="InterPro" id="IPR021678">
    <property type="entry name" value="DUF3263"/>
</dbReference>
<dbReference type="AlphaFoldDB" id="A0A6J6PSM3"/>